<organism evidence="2 3">
    <name type="scientific">Halocatena marina</name>
    <dbReference type="NCBI Taxonomy" id="2934937"/>
    <lineage>
        <taxon>Archaea</taxon>
        <taxon>Methanobacteriati</taxon>
        <taxon>Methanobacteriota</taxon>
        <taxon>Stenosarchaea group</taxon>
        <taxon>Halobacteria</taxon>
        <taxon>Halobacteriales</taxon>
        <taxon>Natronomonadaceae</taxon>
        <taxon>Halocatena</taxon>
    </lineage>
</organism>
<feature type="region of interest" description="Disordered" evidence="1">
    <location>
        <begin position="36"/>
        <end position="63"/>
    </location>
</feature>
<dbReference type="RefSeq" id="WP_390207766.1">
    <property type="nucleotide sequence ID" value="NZ_JBHSZC010000001.1"/>
</dbReference>
<dbReference type="EMBL" id="JBHTAX010000001">
    <property type="protein sequence ID" value="MFC7188647.1"/>
    <property type="molecule type" value="Genomic_DNA"/>
</dbReference>
<gene>
    <name evidence="2" type="ORF">ACFQL7_01475</name>
</gene>
<reference evidence="2 3" key="1">
    <citation type="journal article" date="2019" name="Int. J. Syst. Evol. Microbiol.">
        <title>The Global Catalogue of Microorganisms (GCM) 10K type strain sequencing project: providing services to taxonomists for standard genome sequencing and annotation.</title>
        <authorList>
            <consortium name="The Broad Institute Genomics Platform"/>
            <consortium name="The Broad Institute Genome Sequencing Center for Infectious Disease"/>
            <person name="Wu L."/>
            <person name="Ma J."/>
        </authorList>
    </citation>
    <scope>NUCLEOTIDE SEQUENCE [LARGE SCALE GENOMIC DNA]</scope>
    <source>
        <strain evidence="2 3">RDMS1</strain>
    </source>
</reference>
<evidence type="ECO:0000313" key="3">
    <source>
        <dbReference type="Proteomes" id="UP001596417"/>
    </source>
</evidence>
<protein>
    <submittedName>
        <fullName evidence="2">Uncharacterized protein</fullName>
    </submittedName>
</protein>
<accession>A0ABD5YID1</accession>
<dbReference type="AlphaFoldDB" id="A0ABD5YID1"/>
<feature type="compositionally biased region" description="Polar residues" evidence="1">
    <location>
        <begin position="54"/>
        <end position="63"/>
    </location>
</feature>
<keyword evidence="3" id="KW-1185">Reference proteome</keyword>
<evidence type="ECO:0000313" key="2">
    <source>
        <dbReference type="EMBL" id="MFC7188647.1"/>
    </source>
</evidence>
<proteinExistence type="predicted"/>
<sequence length="107" mass="11554">MKLLDHVRGRSHASPPNHISVNAVTTDLLTNGKYARSVGDTQSNEPIGTLGSIPMNTHPSTSNSVACRVKKTLSSKRKQCPIPAYAPYSRQAGVYYHQPVPTATTSH</sequence>
<comment type="caution">
    <text evidence="2">The sequence shown here is derived from an EMBL/GenBank/DDBJ whole genome shotgun (WGS) entry which is preliminary data.</text>
</comment>
<name>A0ABD5YID1_9EURY</name>
<dbReference type="Proteomes" id="UP001596417">
    <property type="component" value="Unassembled WGS sequence"/>
</dbReference>
<evidence type="ECO:0000256" key="1">
    <source>
        <dbReference type="SAM" id="MobiDB-lite"/>
    </source>
</evidence>